<dbReference type="Gene3D" id="1.10.10.60">
    <property type="entry name" value="Homeodomain-like"/>
    <property type="match status" value="1"/>
</dbReference>
<protein>
    <submittedName>
        <fullName evidence="2">Helix-turn-helix domain-containing protein</fullName>
    </submittedName>
</protein>
<accession>A0A5D3YID0</accession>
<dbReference type="AlphaFoldDB" id="A0A5D3YID0"/>
<name>A0A5D3YID0_9BACT</name>
<dbReference type="PROSITE" id="PS01124">
    <property type="entry name" value="HTH_ARAC_FAMILY_2"/>
    <property type="match status" value="1"/>
</dbReference>
<reference evidence="2 3" key="1">
    <citation type="submission" date="2019-07" db="EMBL/GenBank/DDBJ databases">
        <title>Genomic Encyclopedia of Archaeal and Bacterial Type Strains, Phase II (KMG-II): from individual species to whole genera.</title>
        <authorList>
            <person name="Goeker M."/>
        </authorList>
    </citation>
    <scope>NUCLEOTIDE SEQUENCE [LARGE SCALE GENOMIC DNA]</scope>
    <source>
        <strain evidence="2 3">DSM 21935</strain>
    </source>
</reference>
<proteinExistence type="predicted"/>
<dbReference type="EMBL" id="VNHY01000002">
    <property type="protein sequence ID" value="TYP93604.1"/>
    <property type="molecule type" value="Genomic_DNA"/>
</dbReference>
<dbReference type="OrthoDB" id="952277at2"/>
<evidence type="ECO:0000313" key="3">
    <source>
        <dbReference type="Proteomes" id="UP000324595"/>
    </source>
</evidence>
<dbReference type="Proteomes" id="UP000324595">
    <property type="component" value="Unassembled WGS sequence"/>
</dbReference>
<keyword evidence="3" id="KW-1185">Reference proteome</keyword>
<dbReference type="Pfam" id="PF12833">
    <property type="entry name" value="HTH_18"/>
    <property type="match status" value="1"/>
</dbReference>
<gene>
    <name evidence="2" type="ORF">LX73_1310</name>
</gene>
<dbReference type="RefSeq" id="WP_148898664.1">
    <property type="nucleotide sequence ID" value="NZ_VNHY01000002.1"/>
</dbReference>
<sequence>MENSNVLYIKNMVCPRCKLAVKNLLTDMGCNVLAVELGQAVVSSRSLPAISEVANKLRTIGFDLLSTRKTKLVERIKILLIYDIYYQSCQVTLSQVQNYLELATHQNYQYLDTQFYSVYQISIKDYWDKLRFERAKELLSYNEKAPDEIARELGYATEDDLELTFKQNLHLSISEYIQSENNYRSPLNKLP</sequence>
<evidence type="ECO:0000313" key="2">
    <source>
        <dbReference type="EMBL" id="TYP93604.1"/>
    </source>
</evidence>
<evidence type="ECO:0000259" key="1">
    <source>
        <dbReference type="PROSITE" id="PS01124"/>
    </source>
</evidence>
<dbReference type="InterPro" id="IPR018060">
    <property type="entry name" value="HTH_AraC"/>
</dbReference>
<dbReference type="GO" id="GO:0003700">
    <property type="term" value="F:DNA-binding transcription factor activity"/>
    <property type="evidence" value="ECO:0007669"/>
    <property type="project" value="InterPro"/>
</dbReference>
<comment type="caution">
    <text evidence="2">The sequence shown here is derived from an EMBL/GenBank/DDBJ whole genome shotgun (WGS) entry which is preliminary data.</text>
</comment>
<organism evidence="2 3">
    <name type="scientific">Fodinibius salinus</name>
    <dbReference type="NCBI Taxonomy" id="860790"/>
    <lineage>
        <taxon>Bacteria</taxon>
        <taxon>Pseudomonadati</taxon>
        <taxon>Balneolota</taxon>
        <taxon>Balneolia</taxon>
        <taxon>Balneolales</taxon>
        <taxon>Balneolaceae</taxon>
        <taxon>Fodinibius</taxon>
    </lineage>
</organism>
<dbReference type="GO" id="GO:0043565">
    <property type="term" value="F:sequence-specific DNA binding"/>
    <property type="evidence" value="ECO:0007669"/>
    <property type="project" value="InterPro"/>
</dbReference>
<feature type="domain" description="HTH araC/xylS-type" evidence="1">
    <location>
        <begin position="110"/>
        <end position="179"/>
    </location>
</feature>